<accession>A0A820JAN3</accession>
<dbReference type="GO" id="GO:0005524">
    <property type="term" value="F:ATP binding"/>
    <property type="evidence" value="ECO:0007669"/>
    <property type="project" value="InterPro"/>
</dbReference>
<dbReference type="GO" id="GO:0016324">
    <property type="term" value="C:apical plasma membrane"/>
    <property type="evidence" value="ECO:0007669"/>
    <property type="project" value="TreeGrafter"/>
</dbReference>
<dbReference type="PANTHER" id="PTHR24221">
    <property type="entry name" value="ATP-BINDING CASSETTE SUB-FAMILY B"/>
    <property type="match status" value="1"/>
</dbReference>
<comment type="caution">
    <text evidence="8">The sequence shown here is derived from an EMBL/GenBank/DDBJ whole genome shotgun (WGS) entry which is preliminary data.</text>
</comment>
<keyword evidence="5" id="KW-0175">Coiled coil</keyword>
<feature type="non-terminal residue" evidence="8">
    <location>
        <position position="297"/>
    </location>
</feature>
<feature type="domain" description="ABC transmembrane type-1" evidence="7">
    <location>
        <begin position="205"/>
        <end position="297"/>
    </location>
</feature>
<dbReference type="GO" id="GO:0016887">
    <property type="term" value="F:ATP hydrolysis activity"/>
    <property type="evidence" value="ECO:0007669"/>
    <property type="project" value="InterPro"/>
</dbReference>
<dbReference type="Pfam" id="PF00664">
    <property type="entry name" value="ABC_membrane"/>
    <property type="match status" value="1"/>
</dbReference>
<organism evidence="8 9">
    <name type="scientific">Rotaria magnacalcarata</name>
    <dbReference type="NCBI Taxonomy" id="392030"/>
    <lineage>
        <taxon>Eukaryota</taxon>
        <taxon>Metazoa</taxon>
        <taxon>Spiralia</taxon>
        <taxon>Gnathifera</taxon>
        <taxon>Rotifera</taxon>
        <taxon>Eurotatoria</taxon>
        <taxon>Bdelloidea</taxon>
        <taxon>Philodinida</taxon>
        <taxon>Philodinidae</taxon>
        <taxon>Rotaria</taxon>
    </lineage>
</organism>
<feature type="coiled-coil region" evidence="5">
    <location>
        <begin position="146"/>
        <end position="176"/>
    </location>
</feature>
<dbReference type="Pfam" id="PF00005">
    <property type="entry name" value="ABC_tran"/>
    <property type="match status" value="1"/>
</dbReference>
<proteinExistence type="predicted"/>
<dbReference type="PROSITE" id="PS50929">
    <property type="entry name" value="ABC_TM1F"/>
    <property type="match status" value="1"/>
</dbReference>
<name>A0A820JAN3_9BILA</name>
<dbReference type="GO" id="GO:0140359">
    <property type="term" value="F:ABC-type transporter activity"/>
    <property type="evidence" value="ECO:0007669"/>
    <property type="project" value="InterPro"/>
</dbReference>
<keyword evidence="3 6" id="KW-1133">Transmembrane helix</keyword>
<protein>
    <recommendedName>
        <fullName evidence="7">ABC transmembrane type-1 domain-containing protein</fullName>
    </recommendedName>
</protein>
<keyword evidence="2 6" id="KW-0812">Transmembrane</keyword>
<keyword evidence="4 6" id="KW-0472">Membrane</keyword>
<feature type="transmembrane region" description="Helical" evidence="6">
    <location>
        <begin position="273"/>
        <end position="296"/>
    </location>
</feature>
<dbReference type="SUPFAM" id="SSF52540">
    <property type="entry name" value="P-loop containing nucleoside triphosphate hydrolases"/>
    <property type="match status" value="1"/>
</dbReference>
<evidence type="ECO:0000256" key="4">
    <source>
        <dbReference type="ARBA" id="ARBA00023136"/>
    </source>
</evidence>
<dbReference type="Gene3D" id="3.40.50.300">
    <property type="entry name" value="P-loop containing nucleotide triphosphate hydrolases"/>
    <property type="match status" value="1"/>
</dbReference>
<evidence type="ECO:0000313" key="9">
    <source>
        <dbReference type="Proteomes" id="UP000663842"/>
    </source>
</evidence>
<dbReference type="InterPro" id="IPR011527">
    <property type="entry name" value="ABC1_TM_dom"/>
</dbReference>
<evidence type="ECO:0000256" key="2">
    <source>
        <dbReference type="ARBA" id="ARBA00022692"/>
    </source>
</evidence>
<dbReference type="PANTHER" id="PTHR24221:SF503">
    <property type="entry name" value="MITOCHONDRIAL POTASSIUM CHANNEL ATP-BINDING SUBUNIT"/>
    <property type="match status" value="1"/>
</dbReference>
<dbReference type="EMBL" id="CAJOBF010012893">
    <property type="protein sequence ID" value="CAF4323828.1"/>
    <property type="molecule type" value="Genomic_DNA"/>
</dbReference>
<evidence type="ECO:0000256" key="1">
    <source>
        <dbReference type="ARBA" id="ARBA00004141"/>
    </source>
</evidence>
<evidence type="ECO:0000313" key="8">
    <source>
        <dbReference type="EMBL" id="CAF4323828.1"/>
    </source>
</evidence>
<comment type="subcellular location">
    <subcellularLocation>
        <location evidence="1">Membrane</location>
        <topology evidence="1">Multi-pass membrane protein</topology>
    </subcellularLocation>
</comment>
<gene>
    <name evidence="8" type="ORF">UXM345_LOCUS34618</name>
</gene>
<dbReference type="InterPro" id="IPR039421">
    <property type="entry name" value="Type_1_exporter"/>
</dbReference>
<evidence type="ECO:0000256" key="3">
    <source>
        <dbReference type="ARBA" id="ARBA00022989"/>
    </source>
</evidence>
<dbReference type="Gene3D" id="1.20.1560.10">
    <property type="entry name" value="ABC transporter type 1, transmembrane domain"/>
    <property type="match status" value="2"/>
</dbReference>
<evidence type="ECO:0000256" key="5">
    <source>
        <dbReference type="SAM" id="Coils"/>
    </source>
</evidence>
<dbReference type="InterPro" id="IPR027417">
    <property type="entry name" value="P-loop_NTPase"/>
</dbReference>
<feature type="non-terminal residue" evidence="8">
    <location>
        <position position="1"/>
    </location>
</feature>
<dbReference type="InterPro" id="IPR003439">
    <property type="entry name" value="ABC_transporter-like_ATP-bd"/>
</dbReference>
<dbReference type="InterPro" id="IPR036640">
    <property type="entry name" value="ABC1_TM_sf"/>
</dbReference>
<dbReference type="Proteomes" id="UP000663842">
    <property type="component" value="Unassembled WGS sequence"/>
</dbReference>
<evidence type="ECO:0000256" key="6">
    <source>
        <dbReference type="SAM" id="Phobius"/>
    </source>
</evidence>
<dbReference type="SUPFAM" id="SSF90123">
    <property type="entry name" value="ABC transporter transmembrane region"/>
    <property type="match status" value="1"/>
</dbReference>
<reference evidence="8" key="1">
    <citation type="submission" date="2021-02" db="EMBL/GenBank/DDBJ databases">
        <authorList>
            <person name="Nowell W R."/>
        </authorList>
    </citation>
    <scope>NUCLEOTIDE SEQUENCE</scope>
</reference>
<evidence type="ECO:0000259" key="7">
    <source>
        <dbReference type="PROSITE" id="PS50929"/>
    </source>
</evidence>
<dbReference type="AlphaFoldDB" id="A0A820JAN3"/>
<sequence>YDILSFGQASPSFQALYEAQVAAYGIWQIIDQVDQFSCFTKYETLVGERGATLSDGQKQRIATARALLRDPKILLLDEATSALDNGSEKIVQEALERAAQNRTTLVIAHRLSTIRRADKIIVMENGEIVEEGDHESLMNVQGHYFNLAKQQNLRQIEEQDEELKLENKEITKLMLNDQMKDISIDKTVTPIIDFRAISFFKYHSIWGYVFARSGEALTKRLRSKAFQAILRQDMTFFDREENSTGALCTRLATEASAVQCATGVRFGLIFQHLFAMVAGILLGFAYSWQLTLLMIVF</sequence>